<evidence type="ECO:0000256" key="6">
    <source>
        <dbReference type="PROSITE-ProRule" id="PRU00024"/>
    </source>
</evidence>
<keyword evidence="2" id="KW-0479">Metal-binding</keyword>
<dbReference type="PRINTS" id="PR01407">
    <property type="entry name" value="BUTYPHLNCDUF"/>
</dbReference>
<keyword evidence="11" id="KW-1185">Reference proteome</keyword>
<dbReference type="SMART" id="SM00336">
    <property type="entry name" value="BBOX"/>
    <property type="match status" value="1"/>
</dbReference>
<dbReference type="InterPro" id="IPR000315">
    <property type="entry name" value="Znf_B-box"/>
</dbReference>
<reference evidence="10" key="3">
    <citation type="submission" date="2025-09" db="UniProtKB">
        <authorList>
            <consortium name="Ensembl"/>
        </authorList>
    </citation>
    <scope>IDENTIFICATION</scope>
</reference>
<dbReference type="GeneTree" id="ENSGT00940000162978"/>
<keyword evidence="1" id="KW-0399">Innate immunity</keyword>
<dbReference type="Proteomes" id="UP000694580">
    <property type="component" value="Chromosome 19"/>
</dbReference>
<keyword evidence="4" id="KW-0862">Zinc</keyword>
<name>A0AAY4C8W1_9TELE</name>
<dbReference type="InterPro" id="IPR051051">
    <property type="entry name" value="E3_ubiq-ligase_TRIM/RNF"/>
</dbReference>
<dbReference type="Gene3D" id="2.60.120.920">
    <property type="match status" value="1"/>
</dbReference>
<dbReference type="InterPro" id="IPR013083">
    <property type="entry name" value="Znf_RING/FYVE/PHD"/>
</dbReference>
<dbReference type="PANTHER" id="PTHR25465:SF14">
    <property type="entry name" value="E3 UBIQUITIN-PROTEIN LIGASE TRIM65"/>
    <property type="match status" value="1"/>
</dbReference>
<dbReference type="InterPro" id="IPR006574">
    <property type="entry name" value="PRY"/>
</dbReference>
<dbReference type="SUPFAM" id="SSF57845">
    <property type="entry name" value="B-box zinc-binding domain"/>
    <property type="match status" value="1"/>
</dbReference>
<dbReference type="SUPFAM" id="SSF49899">
    <property type="entry name" value="Concanavalin A-like lectins/glucanases"/>
    <property type="match status" value="1"/>
</dbReference>
<dbReference type="Ensembl" id="ENSDCDT00010036709.1">
    <property type="protein sequence ID" value="ENSDCDP00010029620.1"/>
    <property type="gene ID" value="ENSDCDG00010018899.1"/>
</dbReference>
<reference evidence="10 11" key="1">
    <citation type="submission" date="2020-06" db="EMBL/GenBank/DDBJ databases">
        <authorList>
            <consortium name="Wellcome Sanger Institute Data Sharing"/>
        </authorList>
    </citation>
    <scope>NUCLEOTIDE SEQUENCE [LARGE SCALE GENOMIC DNA]</scope>
</reference>
<dbReference type="InterPro" id="IPR001870">
    <property type="entry name" value="B30.2/SPRY"/>
</dbReference>
<organism evidence="10 11">
    <name type="scientific">Denticeps clupeoides</name>
    <name type="common">denticle herring</name>
    <dbReference type="NCBI Taxonomy" id="299321"/>
    <lineage>
        <taxon>Eukaryota</taxon>
        <taxon>Metazoa</taxon>
        <taxon>Chordata</taxon>
        <taxon>Craniata</taxon>
        <taxon>Vertebrata</taxon>
        <taxon>Euteleostomi</taxon>
        <taxon>Actinopterygii</taxon>
        <taxon>Neopterygii</taxon>
        <taxon>Teleostei</taxon>
        <taxon>Clupei</taxon>
        <taxon>Clupeiformes</taxon>
        <taxon>Denticipitoidei</taxon>
        <taxon>Denticipitidae</taxon>
        <taxon>Denticeps</taxon>
    </lineage>
</organism>
<evidence type="ECO:0008006" key="12">
    <source>
        <dbReference type="Google" id="ProtNLM"/>
    </source>
</evidence>
<dbReference type="CDD" id="cd19769">
    <property type="entry name" value="Bbox2_TRIM16-like"/>
    <property type="match status" value="1"/>
</dbReference>
<evidence type="ECO:0000259" key="7">
    <source>
        <dbReference type="PROSITE" id="PS50089"/>
    </source>
</evidence>
<dbReference type="InterPro" id="IPR043136">
    <property type="entry name" value="B30.2/SPRY_sf"/>
</dbReference>
<dbReference type="AlphaFoldDB" id="A0AAY4C8W1"/>
<protein>
    <recommendedName>
        <fullName evidence="12">Tripartite motif-containing protein 16</fullName>
    </recommendedName>
</protein>
<evidence type="ECO:0000259" key="9">
    <source>
        <dbReference type="PROSITE" id="PS50188"/>
    </source>
</evidence>
<dbReference type="GeneID" id="114769373"/>
<dbReference type="InterPro" id="IPR017907">
    <property type="entry name" value="Znf_RING_CS"/>
</dbReference>
<feature type="domain" description="B box-type" evidence="8">
    <location>
        <begin position="119"/>
        <end position="159"/>
    </location>
</feature>
<dbReference type="PROSITE" id="PS00518">
    <property type="entry name" value="ZF_RING_1"/>
    <property type="match status" value="1"/>
</dbReference>
<dbReference type="SMART" id="SM00589">
    <property type="entry name" value="PRY"/>
    <property type="match status" value="1"/>
</dbReference>
<dbReference type="SMART" id="SM00449">
    <property type="entry name" value="SPRY"/>
    <property type="match status" value="1"/>
</dbReference>
<dbReference type="Pfam" id="PF15227">
    <property type="entry name" value="zf-C3HC4_4"/>
    <property type="match status" value="1"/>
</dbReference>
<dbReference type="GO" id="GO:0045087">
    <property type="term" value="P:innate immune response"/>
    <property type="evidence" value="ECO:0007669"/>
    <property type="project" value="UniProtKB-KW"/>
</dbReference>
<dbReference type="PROSITE" id="PS50089">
    <property type="entry name" value="ZF_RING_2"/>
    <property type="match status" value="1"/>
</dbReference>
<accession>A0AAY4C8W1</accession>
<dbReference type="Pfam" id="PF00643">
    <property type="entry name" value="zf-B_box"/>
    <property type="match status" value="1"/>
</dbReference>
<dbReference type="Gene3D" id="3.30.40.10">
    <property type="entry name" value="Zinc/RING finger domain, C3HC4 (zinc finger)"/>
    <property type="match status" value="1"/>
</dbReference>
<dbReference type="InterPro" id="IPR058030">
    <property type="entry name" value="TRIM8/14/16/25/29/45/65_CC"/>
</dbReference>
<dbReference type="InterPro" id="IPR001841">
    <property type="entry name" value="Znf_RING"/>
</dbReference>
<evidence type="ECO:0000256" key="5">
    <source>
        <dbReference type="ARBA" id="ARBA00022859"/>
    </source>
</evidence>
<keyword evidence="5" id="KW-0391">Immunity</keyword>
<reference evidence="10" key="2">
    <citation type="submission" date="2025-08" db="UniProtKB">
        <authorList>
            <consortium name="Ensembl"/>
        </authorList>
    </citation>
    <scope>IDENTIFICATION</scope>
</reference>
<evidence type="ECO:0000256" key="2">
    <source>
        <dbReference type="ARBA" id="ARBA00022723"/>
    </source>
</evidence>
<dbReference type="PANTHER" id="PTHR25465">
    <property type="entry name" value="B-BOX DOMAIN CONTAINING"/>
    <property type="match status" value="1"/>
</dbReference>
<evidence type="ECO:0000256" key="1">
    <source>
        <dbReference type="ARBA" id="ARBA00022588"/>
    </source>
</evidence>
<dbReference type="Pfam" id="PF00622">
    <property type="entry name" value="SPRY"/>
    <property type="match status" value="1"/>
</dbReference>
<feature type="domain" description="RING-type" evidence="7">
    <location>
        <begin position="12"/>
        <end position="55"/>
    </location>
</feature>
<dbReference type="SMART" id="SM00184">
    <property type="entry name" value="RING"/>
    <property type="match status" value="1"/>
</dbReference>
<evidence type="ECO:0000259" key="8">
    <source>
        <dbReference type="PROSITE" id="PS50119"/>
    </source>
</evidence>
<dbReference type="RefSeq" id="XP_028818153.1">
    <property type="nucleotide sequence ID" value="XM_028962320.1"/>
</dbReference>
<dbReference type="PROSITE" id="PS50188">
    <property type="entry name" value="B302_SPRY"/>
    <property type="match status" value="1"/>
</dbReference>
<evidence type="ECO:0000256" key="4">
    <source>
        <dbReference type="ARBA" id="ARBA00022833"/>
    </source>
</evidence>
<dbReference type="Pfam" id="PF25600">
    <property type="entry name" value="TRIM_CC"/>
    <property type="match status" value="1"/>
</dbReference>
<dbReference type="GO" id="GO:0005737">
    <property type="term" value="C:cytoplasm"/>
    <property type="evidence" value="ECO:0007669"/>
    <property type="project" value="UniProtKB-ARBA"/>
</dbReference>
<dbReference type="Pfam" id="PF13765">
    <property type="entry name" value="PRY"/>
    <property type="match status" value="1"/>
</dbReference>
<dbReference type="InterPro" id="IPR003877">
    <property type="entry name" value="SPRY_dom"/>
</dbReference>
<evidence type="ECO:0000256" key="3">
    <source>
        <dbReference type="ARBA" id="ARBA00022771"/>
    </source>
</evidence>
<evidence type="ECO:0000313" key="11">
    <source>
        <dbReference type="Proteomes" id="UP000694580"/>
    </source>
</evidence>
<dbReference type="SUPFAM" id="SSF57850">
    <property type="entry name" value="RING/U-box"/>
    <property type="match status" value="1"/>
</dbReference>
<dbReference type="Gene3D" id="3.30.160.60">
    <property type="entry name" value="Classic Zinc Finger"/>
    <property type="match status" value="1"/>
</dbReference>
<dbReference type="PROSITE" id="PS50119">
    <property type="entry name" value="ZF_BBOX"/>
    <property type="match status" value="1"/>
</dbReference>
<proteinExistence type="predicted"/>
<sequence>MASAWPPEEFVCPVCLEVLKDPATLPCGHSYCLLCIQKHWDKGASKNIYSCPQCRQTFKPRPALSRSTVLVEAMEKIRASSQKIQRPSSPVYVTVLPSLPASNGDAPAPANLYPELPTLSLKLCSDHQQPLEFYCRDDRSVVCEECSLYGHKGHQVVRPDEERREKQRELLQVQSGVLKRIQDTYRATQELPEALLSYKAAVEGFQKDVVPAFAELARSLERMGCEVSELLRAHESSSQSRSEGYVSRLQQEVAELRRKDAELRSLFSTQDDVTFLEALLTLDITTLAGRGEAGYPRFEAVASEVRTELDLLRDGLQGLCKASLANIFRTVNDATLSLPSGERSMAGPAPTDPPPLPARPAAMIRSATLPSPAQISPPSVPDHAAALTRSVTLPGQDVTVSYLSFPEPKSREEMVKFRFEPTFDPNTAYRHIRISDGDRKATLRVENMNYPEHQDRFLYWRQVLCKESIAGSPYYWEVEWTGPKVTIGVAYRELGRQGSDDEARLGYNANSWGLYWSGTAFSLWHAGKETPLTGPKARRIGIYLDHQAGLLAFYRVSHGQARLIHSLKSAFNRPLFPGFRFWTGVGATVTICEQD</sequence>
<gene>
    <name evidence="10" type="primary">ftr86</name>
</gene>
<dbReference type="InterPro" id="IPR013320">
    <property type="entry name" value="ConA-like_dom_sf"/>
</dbReference>
<dbReference type="GO" id="GO:0008270">
    <property type="term" value="F:zinc ion binding"/>
    <property type="evidence" value="ECO:0007669"/>
    <property type="project" value="UniProtKB-KW"/>
</dbReference>
<feature type="domain" description="B30.2/SPRY" evidence="9">
    <location>
        <begin position="401"/>
        <end position="595"/>
    </location>
</feature>
<keyword evidence="3 6" id="KW-0863">Zinc-finger</keyword>
<evidence type="ECO:0000313" key="10">
    <source>
        <dbReference type="Ensembl" id="ENSDCDP00010029620.1"/>
    </source>
</evidence>
<dbReference type="CDD" id="cd16040">
    <property type="entry name" value="SPRY_PRY_SNTX"/>
    <property type="match status" value="1"/>
</dbReference>
<dbReference type="InterPro" id="IPR003879">
    <property type="entry name" value="Butyrophylin_SPRY"/>
</dbReference>